<dbReference type="EMBL" id="JACHLR010000001">
    <property type="protein sequence ID" value="MBB4857054.1"/>
    <property type="molecule type" value="Genomic_DNA"/>
</dbReference>
<name>A0A7W7K6A5_9SPHN</name>
<reference evidence="1 2" key="1">
    <citation type="submission" date="2020-08" db="EMBL/GenBank/DDBJ databases">
        <title>Functional genomics of gut bacteria from endangered species of beetles.</title>
        <authorList>
            <person name="Carlos-Shanley C."/>
        </authorList>
    </citation>
    <scope>NUCLEOTIDE SEQUENCE [LARGE SCALE GENOMIC DNA]</scope>
    <source>
        <strain evidence="1 2">S00245</strain>
    </source>
</reference>
<evidence type="ECO:0000313" key="2">
    <source>
        <dbReference type="Proteomes" id="UP000555448"/>
    </source>
</evidence>
<gene>
    <name evidence="1" type="ORF">HNO88_000351</name>
</gene>
<proteinExistence type="predicted"/>
<dbReference type="AlphaFoldDB" id="A0A7W7K6A5"/>
<evidence type="ECO:0008006" key="3">
    <source>
        <dbReference type="Google" id="ProtNLM"/>
    </source>
</evidence>
<sequence length="227" mass="23786">MKHVAAIMGLCSAVVCTPVHAENARDILVNAAFGARDKGAALARIGQALASADAALKRDPRDENARLQRALAISYRGKLTRSRADVIAARREFEALVVADPRNPETHLALAGWHLAAVIELGPFMARTVLGARLAAGNAALNRAIALGGTHAAVPALASLQRIQIDPSDVAGARRLAETAVVASANNPFDRLMQRQAATLLVQLRKGDGMAAASLAKLLMPFGRISA</sequence>
<evidence type="ECO:0000313" key="1">
    <source>
        <dbReference type="EMBL" id="MBB4857054.1"/>
    </source>
</evidence>
<dbReference type="RefSeq" id="WP_246381089.1">
    <property type="nucleotide sequence ID" value="NZ_JACHLR010000001.1"/>
</dbReference>
<accession>A0A7W7K6A5</accession>
<comment type="caution">
    <text evidence="1">The sequence shown here is derived from an EMBL/GenBank/DDBJ whole genome shotgun (WGS) entry which is preliminary data.</text>
</comment>
<protein>
    <recommendedName>
        <fullName evidence="3">Tetratricopeptide repeat protein</fullName>
    </recommendedName>
</protein>
<keyword evidence="2" id="KW-1185">Reference proteome</keyword>
<dbReference type="InterPro" id="IPR011990">
    <property type="entry name" value="TPR-like_helical_dom_sf"/>
</dbReference>
<dbReference type="Proteomes" id="UP000555448">
    <property type="component" value="Unassembled WGS sequence"/>
</dbReference>
<dbReference type="SUPFAM" id="SSF48452">
    <property type="entry name" value="TPR-like"/>
    <property type="match status" value="1"/>
</dbReference>
<dbReference type="Gene3D" id="1.25.40.10">
    <property type="entry name" value="Tetratricopeptide repeat domain"/>
    <property type="match status" value="1"/>
</dbReference>
<organism evidence="1 2">
    <name type="scientific">Novosphingobium chloroacetimidivorans</name>
    <dbReference type="NCBI Taxonomy" id="1428314"/>
    <lineage>
        <taxon>Bacteria</taxon>
        <taxon>Pseudomonadati</taxon>
        <taxon>Pseudomonadota</taxon>
        <taxon>Alphaproteobacteria</taxon>
        <taxon>Sphingomonadales</taxon>
        <taxon>Sphingomonadaceae</taxon>
        <taxon>Novosphingobium</taxon>
    </lineage>
</organism>